<accession>F8AG77</accession>
<sequence length="47" mass="4979">MGGERAHRPPRVVRGSNLGGAFYPIYLLPYTSLLIQPTPDGHMGAGG</sequence>
<dbReference type="EMBL" id="CP002779">
    <property type="protein sequence ID" value="AEH23913.1"/>
    <property type="molecule type" value="Genomic_DNA"/>
</dbReference>
<gene>
    <name evidence="1" type="ordered locus">PYCH_02140</name>
</gene>
<keyword evidence="2" id="KW-1185">Reference proteome</keyword>
<protein>
    <submittedName>
        <fullName evidence="1">Uncharacterized protein</fullName>
    </submittedName>
</protein>
<evidence type="ECO:0000313" key="1">
    <source>
        <dbReference type="EMBL" id="AEH23913.1"/>
    </source>
</evidence>
<reference evidence="1 2" key="1">
    <citation type="journal article" date="2011" name="J. Bacteriol.">
        <title>Complete genome sequence of the obligate piezophilic hyperthermophilic archaeon Pyrococcus yayanosii CH1.</title>
        <authorList>
            <person name="Jun X."/>
            <person name="Lupeng L."/>
            <person name="Minjuan X."/>
            <person name="Oger P."/>
            <person name="Fengping W."/>
            <person name="Jebbar M."/>
            <person name="Xiang X."/>
        </authorList>
    </citation>
    <scope>NUCLEOTIDE SEQUENCE [LARGE SCALE GENOMIC DNA]</scope>
    <source>
        <strain evidence="2">CH1 / JCM 16557</strain>
    </source>
</reference>
<organism evidence="1 2">
    <name type="scientific">Pyrococcus yayanosii (strain CH1 / JCM 16557)</name>
    <dbReference type="NCBI Taxonomy" id="529709"/>
    <lineage>
        <taxon>Archaea</taxon>
        <taxon>Methanobacteriati</taxon>
        <taxon>Methanobacteriota</taxon>
        <taxon>Thermococci</taxon>
        <taxon>Thermococcales</taxon>
        <taxon>Thermococcaceae</taxon>
        <taxon>Pyrococcus</taxon>
    </lineage>
</organism>
<dbReference type="HOGENOM" id="CLU_3163282_0_0_2"/>
<dbReference type="KEGG" id="pya:PYCH_02140"/>
<evidence type="ECO:0000313" key="2">
    <source>
        <dbReference type="Proteomes" id="UP000008386"/>
    </source>
</evidence>
<dbReference type="STRING" id="529709.PYCH_02140"/>
<name>F8AG77_PYRYC</name>
<dbReference type="AlphaFoldDB" id="F8AG77"/>
<dbReference type="Proteomes" id="UP000008386">
    <property type="component" value="Chromosome"/>
</dbReference>
<proteinExistence type="predicted"/>